<reference evidence="4" key="2">
    <citation type="submission" date="2020-09" db="EMBL/GenBank/DDBJ databases">
        <authorList>
            <person name="Sun Q."/>
            <person name="Zhou Y."/>
        </authorList>
    </citation>
    <scope>NUCLEOTIDE SEQUENCE</scope>
    <source>
        <strain evidence="4">CGMCC 4.3508</strain>
    </source>
</reference>
<comment type="caution">
    <text evidence="4">The sequence shown here is derived from an EMBL/GenBank/DDBJ whole genome shotgun (WGS) entry which is preliminary data.</text>
</comment>
<dbReference type="EMBL" id="BMMH01000002">
    <property type="protein sequence ID" value="GGK99607.1"/>
    <property type="molecule type" value="Genomic_DNA"/>
</dbReference>
<evidence type="ECO:0000256" key="1">
    <source>
        <dbReference type="ARBA" id="ARBA00023015"/>
    </source>
</evidence>
<sequence length="202" mass="21964">MVRMAEASTDQRLVKGARSRAAIARHAADVASVEGLAGVSLGRLATDLGISKSGIATLFKTKEALQLAAVRAGREVFVEQIITPALSAPRGLPRLRVLVERWLGYITDPVFPGGCFRVAVLTEFDSRPGPVRDAVVADHEDWMRFLSEEIRKTQEMGDLNGRDAETLAFEIDAIVSAANTARQVGDEARVVTARRILDDLLR</sequence>
<proteinExistence type="predicted"/>
<protein>
    <submittedName>
        <fullName evidence="4">TetR family transcriptional regulator</fullName>
    </submittedName>
</protein>
<dbReference type="Proteomes" id="UP000638263">
    <property type="component" value="Unassembled WGS sequence"/>
</dbReference>
<dbReference type="InterPro" id="IPR036271">
    <property type="entry name" value="Tet_transcr_reg_TetR-rel_C_sf"/>
</dbReference>
<reference evidence="4" key="1">
    <citation type="journal article" date="2014" name="Int. J. Syst. Evol. Microbiol.">
        <title>Complete genome sequence of Corynebacterium casei LMG S-19264T (=DSM 44701T), isolated from a smear-ripened cheese.</title>
        <authorList>
            <consortium name="US DOE Joint Genome Institute (JGI-PGF)"/>
            <person name="Walter F."/>
            <person name="Albersmeier A."/>
            <person name="Kalinowski J."/>
            <person name="Ruckert C."/>
        </authorList>
    </citation>
    <scope>NUCLEOTIDE SEQUENCE</scope>
    <source>
        <strain evidence="4">CGMCC 4.3508</strain>
    </source>
</reference>
<gene>
    <name evidence="4" type="ORF">GCM10011588_12860</name>
</gene>
<dbReference type="AlphaFoldDB" id="A0A917RCI8"/>
<keyword evidence="1" id="KW-0805">Transcription regulation</keyword>
<keyword evidence="5" id="KW-1185">Reference proteome</keyword>
<dbReference type="InterPro" id="IPR011075">
    <property type="entry name" value="TetR_C"/>
</dbReference>
<dbReference type="Gene3D" id="1.10.10.60">
    <property type="entry name" value="Homeodomain-like"/>
    <property type="match status" value="1"/>
</dbReference>
<dbReference type="SUPFAM" id="SSF46689">
    <property type="entry name" value="Homeodomain-like"/>
    <property type="match status" value="1"/>
</dbReference>
<dbReference type="PANTHER" id="PTHR47506">
    <property type="entry name" value="TRANSCRIPTIONAL REGULATORY PROTEIN"/>
    <property type="match status" value="1"/>
</dbReference>
<dbReference type="PANTHER" id="PTHR47506:SF6">
    <property type="entry name" value="HTH-TYPE TRANSCRIPTIONAL REPRESSOR NEMR"/>
    <property type="match status" value="1"/>
</dbReference>
<dbReference type="SUPFAM" id="SSF48498">
    <property type="entry name" value="Tetracyclin repressor-like, C-terminal domain"/>
    <property type="match status" value="1"/>
</dbReference>
<organism evidence="4 5">
    <name type="scientific">Nocardia jinanensis</name>
    <dbReference type="NCBI Taxonomy" id="382504"/>
    <lineage>
        <taxon>Bacteria</taxon>
        <taxon>Bacillati</taxon>
        <taxon>Actinomycetota</taxon>
        <taxon>Actinomycetes</taxon>
        <taxon>Mycobacteriales</taxon>
        <taxon>Nocardiaceae</taxon>
        <taxon>Nocardia</taxon>
    </lineage>
</organism>
<evidence type="ECO:0000256" key="2">
    <source>
        <dbReference type="ARBA" id="ARBA00023163"/>
    </source>
</evidence>
<evidence type="ECO:0000313" key="4">
    <source>
        <dbReference type="EMBL" id="GGK99607.1"/>
    </source>
</evidence>
<name>A0A917RCI8_9NOCA</name>
<dbReference type="InterPro" id="IPR009057">
    <property type="entry name" value="Homeodomain-like_sf"/>
</dbReference>
<dbReference type="Pfam" id="PF16925">
    <property type="entry name" value="TetR_C_13"/>
    <property type="match status" value="1"/>
</dbReference>
<evidence type="ECO:0000313" key="5">
    <source>
        <dbReference type="Proteomes" id="UP000638263"/>
    </source>
</evidence>
<accession>A0A917RCI8</accession>
<keyword evidence="2" id="KW-0804">Transcription</keyword>
<evidence type="ECO:0000259" key="3">
    <source>
        <dbReference type="Pfam" id="PF16925"/>
    </source>
</evidence>
<dbReference type="Gene3D" id="1.10.357.10">
    <property type="entry name" value="Tetracycline Repressor, domain 2"/>
    <property type="match status" value="1"/>
</dbReference>
<feature type="domain" description="Tetracyclin repressor-like C-terminal" evidence="3">
    <location>
        <begin position="91"/>
        <end position="196"/>
    </location>
</feature>